<evidence type="ECO:0000256" key="2">
    <source>
        <dbReference type="ARBA" id="ARBA00040808"/>
    </source>
</evidence>
<sequence length="416" mass="46141">MCAGSSCGLEAFLSAEESRCQSSPVHRQLSERLKKSLYYGWEESDKVEGLSCPVTDIAVEFFQNAAPAPVHKLQQKYAARVAREACVSPCAMVLALVYIERLKKRDPEYLRCISSSDLFLISMMMASKYLYDEGEEEEVFNDEWGAAGQLDVGDVNHLEMGFLQAMDWELFVHPQDFFSFLACLETSVTSRQGRRRGWFMYSDLVILLGRPCLHRTLIQLSVLLSKVLCTCSLVYVSTFGALLGCATLVQLASVTHHSPTVTSQSPFSAGHHPWLRQPAATVPNVAAPSSPLTDGGHPHEDHQSTGLYNVTNDLCAAGFTSSKWQILRPGGINACRVHTWDASSKEHPHPSHHDLTSTKAPGNNLTVRISCKGGRRAHSDTRANSASICTRPWHGLFKSRPLNYRYGQDFQCAFKV</sequence>
<dbReference type="PANTHER" id="PTHR15615">
    <property type="match status" value="1"/>
</dbReference>
<dbReference type="InterPro" id="IPR013922">
    <property type="entry name" value="Cyclin_PHO80-like"/>
</dbReference>
<evidence type="ECO:0000256" key="1">
    <source>
        <dbReference type="ARBA" id="ARBA00038508"/>
    </source>
</evidence>
<proteinExistence type="inferred from homology"/>
<dbReference type="Pfam" id="PF08613">
    <property type="entry name" value="Cyclin"/>
    <property type="match status" value="1"/>
</dbReference>
<dbReference type="GeneTree" id="ENSGT00390000000862"/>
<dbReference type="CDD" id="cd20557">
    <property type="entry name" value="CYCLIN_ScPCL1-like"/>
    <property type="match status" value="1"/>
</dbReference>
<reference evidence="4" key="2">
    <citation type="submission" date="2025-09" db="UniProtKB">
        <authorList>
            <consortium name="Ensembl"/>
        </authorList>
    </citation>
    <scope>IDENTIFICATION</scope>
</reference>
<reference evidence="4" key="1">
    <citation type="submission" date="2025-08" db="UniProtKB">
        <authorList>
            <consortium name="Ensembl"/>
        </authorList>
    </citation>
    <scope>IDENTIFICATION</scope>
</reference>
<dbReference type="PANTHER" id="PTHR15615:SF108">
    <property type="entry name" value="PROTEIN CNPPD1"/>
    <property type="match status" value="1"/>
</dbReference>
<organism evidence="4 5">
    <name type="scientific">Eptatretus burgeri</name>
    <name type="common">Inshore hagfish</name>
    <dbReference type="NCBI Taxonomy" id="7764"/>
    <lineage>
        <taxon>Eukaryota</taxon>
        <taxon>Metazoa</taxon>
        <taxon>Chordata</taxon>
        <taxon>Craniata</taxon>
        <taxon>Vertebrata</taxon>
        <taxon>Cyclostomata</taxon>
        <taxon>Myxini</taxon>
        <taxon>Myxiniformes</taxon>
        <taxon>Myxinidae</taxon>
        <taxon>Eptatretinae</taxon>
        <taxon>Eptatretus</taxon>
    </lineage>
</organism>
<feature type="compositionally biased region" description="Basic and acidic residues" evidence="3">
    <location>
        <begin position="343"/>
        <end position="356"/>
    </location>
</feature>
<dbReference type="Gene3D" id="1.10.472.10">
    <property type="entry name" value="Cyclin-like"/>
    <property type="match status" value="1"/>
</dbReference>
<dbReference type="GO" id="GO:0000307">
    <property type="term" value="C:cyclin-dependent protein kinase holoenzyme complex"/>
    <property type="evidence" value="ECO:0007669"/>
    <property type="project" value="TreeGrafter"/>
</dbReference>
<comment type="similarity">
    <text evidence="1">Belongs to the CNPPD1 family.</text>
</comment>
<name>A0A8C4QXK7_EPTBU</name>
<dbReference type="OMA" id="NSASICT"/>
<protein>
    <recommendedName>
        <fullName evidence="2">Protein CNPPD1</fullName>
    </recommendedName>
</protein>
<accession>A0A8C4QXK7</accession>
<dbReference type="Proteomes" id="UP000694388">
    <property type="component" value="Unplaced"/>
</dbReference>
<dbReference type="GO" id="GO:0016538">
    <property type="term" value="F:cyclin-dependent protein serine/threonine kinase regulator activity"/>
    <property type="evidence" value="ECO:0007669"/>
    <property type="project" value="TreeGrafter"/>
</dbReference>
<evidence type="ECO:0000256" key="3">
    <source>
        <dbReference type="SAM" id="MobiDB-lite"/>
    </source>
</evidence>
<dbReference type="Ensembl" id="ENSEBUT00000021646.1">
    <property type="protein sequence ID" value="ENSEBUP00000021071.1"/>
    <property type="gene ID" value="ENSEBUG00000013025.1"/>
</dbReference>
<dbReference type="AlphaFoldDB" id="A0A8C4QXK7"/>
<dbReference type="GO" id="GO:0019901">
    <property type="term" value="F:protein kinase binding"/>
    <property type="evidence" value="ECO:0007669"/>
    <property type="project" value="InterPro"/>
</dbReference>
<dbReference type="GO" id="GO:0005634">
    <property type="term" value="C:nucleus"/>
    <property type="evidence" value="ECO:0007669"/>
    <property type="project" value="TreeGrafter"/>
</dbReference>
<feature type="region of interest" description="Disordered" evidence="3">
    <location>
        <begin position="343"/>
        <end position="363"/>
    </location>
</feature>
<keyword evidence="5" id="KW-1185">Reference proteome</keyword>
<evidence type="ECO:0000313" key="4">
    <source>
        <dbReference type="Ensembl" id="ENSEBUP00000021071.1"/>
    </source>
</evidence>
<evidence type="ECO:0000313" key="5">
    <source>
        <dbReference type="Proteomes" id="UP000694388"/>
    </source>
</evidence>